<evidence type="ECO:0000313" key="5">
    <source>
        <dbReference type="EMBL" id="OOO09326.1"/>
    </source>
</evidence>
<dbReference type="GO" id="GO:0016651">
    <property type="term" value="F:oxidoreductase activity, acting on NAD(P)H"/>
    <property type="evidence" value="ECO:0007669"/>
    <property type="project" value="TreeGrafter"/>
</dbReference>
<comment type="caution">
    <text evidence="5">The sequence shown here is derived from an EMBL/GenBank/DDBJ whole genome shotgun (WGS) entry which is preliminary data.</text>
</comment>
<name>A0A1S9DK62_ASPOZ</name>
<dbReference type="CDD" id="cd05276">
    <property type="entry name" value="p53_inducible_oxidoreductase"/>
    <property type="match status" value="1"/>
</dbReference>
<dbReference type="Pfam" id="PF08240">
    <property type="entry name" value="ADH_N"/>
    <property type="match status" value="1"/>
</dbReference>
<dbReference type="InterPro" id="IPR036291">
    <property type="entry name" value="NAD(P)-bd_dom_sf"/>
</dbReference>
<dbReference type="InterPro" id="IPR013149">
    <property type="entry name" value="ADH-like_C"/>
</dbReference>
<comment type="similarity">
    <text evidence="1">Belongs to the aegerolysin family.</text>
</comment>
<dbReference type="VEuPathDB" id="FungiDB:AO090001000273"/>
<dbReference type="Pfam" id="PF06355">
    <property type="entry name" value="Aegerolysin"/>
    <property type="match status" value="1"/>
</dbReference>
<organism evidence="5 6">
    <name type="scientific">Aspergillus oryzae</name>
    <name type="common">Yellow koji mold</name>
    <dbReference type="NCBI Taxonomy" id="5062"/>
    <lineage>
        <taxon>Eukaryota</taxon>
        <taxon>Fungi</taxon>
        <taxon>Dikarya</taxon>
        <taxon>Ascomycota</taxon>
        <taxon>Pezizomycotina</taxon>
        <taxon>Eurotiomycetes</taxon>
        <taxon>Eurotiomycetidae</taxon>
        <taxon>Eurotiales</taxon>
        <taxon>Aspergillaceae</taxon>
        <taxon>Aspergillus</taxon>
        <taxon>Aspergillus subgen. Circumdati</taxon>
    </lineage>
</organism>
<dbReference type="GO" id="GO:0019836">
    <property type="term" value="P:symbiont-mediated hemolysis of host erythrocyte"/>
    <property type="evidence" value="ECO:0007669"/>
    <property type="project" value="InterPro"/>
</dbReference>
<evidence type="ECO:0000313" key="6">
    <source>
        <dbReference type="Proteomes" id="UP000190312"/>
    </source>
</evidence>
<proteinExistence type="inferred from homology"/>
<dbReference type="Pfam" id="PF00107">
    <property type="entry name" value="ADH_zinc_N"/>
    <property type="match status" value="1"/>
</dbReference>
<dbReference type="PANTHER" id="PTHR48106:SF18">
    <property type="entry name" value="QUINONE OXIDOREDUCTASE PIG3"/>
    <property type="match status" value="1"/>
</dbReference>
<dbReference type="AlphaFoldDB" id="A0A1S9DK62"/>
<dbReference type="OrthoDB" id="203908at2759"/>
<evidence type="ECO:0000259" key="4">
    <source>
        <dbReference type="SMART" id="SM00829"/>
    </source>
</evidence>
<dbReference type="SUPFAM" id="SSF50129">
    <property type="entry name" value="GroES-like"/>
    <property type="match status" value="1"/>
</dbReference>
<keyword evidence="3" id="KW-0560">Oxidoreductase</keyword>
<dbReference type="GO" id="GO:0070402">
    <property type="term" value="F:NADPH binding"/>
    <property type="evidence" value="ECO:0007669"/>
    <property type="project" value="TreeGrafter"/>
</dbReference>
<reference evidence="5 6" key="1">
    <citation type="submission" date="2016-10" db="EMBL/GenBank/DDBJ databases">
        <title>Genome sequencing of Aspergillus oryzae BCC7051.</title>
        <authorList>
            <person name="Thammarongtham C."/>
            <person name="Vorapreeda T."/>
            <person name="Nookaew I."/>
            <person name="Srisuk T."/>
            <person name="Land M."/>
            <person name="Jeennor S."/>
            <person name="Laoteng K."/>
        </authorList>
    </citation>
    <scope>NUCLEOTIDE SEQUENCE [LARGE SCALE GENOMIC DNA]</scope>
    <source>
        <strain evidence="5 6">BCC7051</strain>
    </source>
</reference>
<evidence type="ECO:0000256" key="3">
    <source>
        <dbReference type="ARBA" id="ARBA00023002"/>
    </source>
</evidence>
<dbReference type="PANTHER" id="PTHR48106">
    <property type="entry name" value="QUINONE OXIDOREDUCTASE PIG3-RELATED"/>
    <property type="match status" value="1"/>
</dbReference>
<dbReference type="Gene3D" id="3.40.50.720">
    <property type="entry name" value="NAD(P)-binding Rossmann-like Domain"/>
    <property type="match status" value="1"/>
</dbReference>
<dbReference type="Proteomes" id="UP000190312">
    <property type="component" value="Unassembled WGS sequence"/>
</dbReference>
<dbReference type="InterPro" id="IPR020843">
    <property type="entry name" value="ER"/>
</dbReference>
<dbReference type="InterPro" id="IPR011032">
    <property type="entry name" value="GroES-like_sf"/>
</dbReference>
<protein>
    <submittedName>
        <fullName evidence="5">Aegerolysin</fullName>
    </submittedName>
</protein>
<evidence type="ECO:0000256" key="1">
    <source>
        <dbReference type="ARBA" id="ARBA00010795"/>
    </source>
</evidence>
<sequence length="510" mass="55913">MATMRAIAIQGSKGPATAMYVTDIARPVPIPGQVLVKIRAFGLNRMDILQREGLYPLPSYAPETMGVEFSGVIEQLGDEATAMESGFKCGDEVFGLAYGGTYISHGTGASGFCHWAKSGWGFVRNQQHNQKAYSGRTGAYAEYIVVSTKTLFHKPAQLSWEEAAGIPETWMTATQALLLIGEFQSGQSVLWHAGASSVSIAGIQLAKARGASAIYATAGSPEKIHFLEQELGVTKAFNYKTDKWAAELQKLTTGVNLVVDFIGAPYFQNNLDIAARDGRIILLGLMGGAKLPEGVNIAPLLYKRLRLEASGLRSRDLEYQKSLRDMLVDYALPKFCERSFKVHIEKVFQFEDIVEAHQLLEKNQTKGKIISSIRTRVIQVSTSGFSVIVSLGYEQLPVYTGGVQWEVGNFHVHSDKDQELSAGQIAIEPRTNKSVCACGRYGIDVGTEGYLDLMDGDTRITTLHFDSHYQSNTNTFQAMETNNFCLVDVGDWNQENGALGNVHVTVLKLE</sequence>
<dbReference type="Gene3D" id="2.60.270.50">
    <property type="match status" value="1"/>
</dbReference>
<accession>A0A1S9DK62</accession>
<dbReference type="SUPFAM" id="SSF51735">
    <property type="entry name" value="NAD(P)-binding Rossmann-fold domains"/>
    <property type="match status" value="1"/>
</dbReference>
<dbReference type="SMART" id="SM00829">
    <property type="entry name" value="PKS_ER"/>
    <property type="match status" value="1"/>
</dbReference>
<dbReference type="InterPro" id="IPR009413">
    <property type="entry name" value="Aegerolysin-typ"/>
</dbReference>
<gene>
    <name evidence="5" type="ORF">OAory_01106220</name>
</gene>
<dbReference type="InterPro" id="IPR014189">
    <property type="entry name" value="Quinone_OxRdtase_PIG3"/>
</dbReference>
<dbReference type="Gene3D" id="3.90.180.10">
    <property type="entry name" value="Medium-chain alcohol dehydrogenases, catalytic domain"/>
    <property type="match status" value="1"/>
</dbReference>
<dbReference type="InterPro" id="IPR013154">
    <property type="entry name" value="ADH-like_N"/>
</dbReference>
<evidence type="ECO:0000256" key="2">
    <source>
        <dbReference type="ARBA" id="ARBA00022857"/>
    </source>
</evidence>
<dbReference type="EMBL" id="MKZY01000005">
    <property type="protein sequence ID" value="OOO09326.1"/>
    <property type="molecule type" value="Genomic_DNA"/>
</dbReference>
<keyword evidence="2" id="KW-0521">NADP</keyword>
<feature type="domain" description="Enoyl reductase (ER)" evidence="4">
    <location>
        <begin position="14"/>
        <end position="371"/>
    </location>
</feature>